<gene>
    <name evidence="1" type="ORF">PXEA_LOCUS28888</name>
</gene>
<protein>
    <submittedName>
        <fullName evidence="1">Uncharacterized protein</fullName>
    </submittedName>
</protein>
<accession>A0A3S5B6T5</accession>
<evidence type="ECO:0000313" key="1">
    <source>
        <dbReference type="EMBL" id="VEL35448.1"/>
    </source>
</evidence>
<proteinExistence type="predicted"/>
<keyword evidence="2" id="KW-1185">Reference proteome</keyword>
<name>A0A3S5B6T5_9PLAT</name>
<comment type="caution">
    <text evidence="1">The sequence shown here is derived from an EMBL/GenBank/DDBJ whole genome shotgun (WGS) entry which is preliminary data.</text>
</comment>
<dbReference type="Proteomes" id="UP000784294">
    <property type="component" value="Unassembled WGS sequence"/>
</dbReference>
<evidence type="ECO:0000313" key="2">
    <source>
        <dbReference type="Proteomes" id="UP000784294"/>
    </source>
</evidence>
<organism evidence="1 2">
    <name type="scientific">Protopolystoma xenopodis</name>
    <dbReference type="NCBI Taxonomy" id="117903"/>
    <lineage>
        <taxon>Eukaryota</taxon>
        <taxon>Metazoa</taxon>
        <taxon>Spiralia</taxon>
        <taxon>Lophotrochozoa</taxon>
        <taxon>Platyhelminthes</taxon>
        <taxon>Monogenea</taxon>
        <taxon>Polyopisthocotylea</taxon>
        <taxon>Polystomatidea</taxon>
        <taxon>Polystomatidae</taxon>
        <taxon>Protopolystoma</taxon>
    </lineage>
</organism>
<sequence length="89" mass="9905">MYNYSHLVVNSICGRLSLFQQEDAHSGAKPARKACLLPSRQLIEENANKFVANLHINWTSYSETDGHFDHVALSPPSNGSSIGEFTQTR</sequence>
<dbReference type="EMBL" id="CAAALY010249869">
    <property type="protein sequence ID" value="VEL35448.1"/>
    <property type="molecule type" value="Genomic_DNA"/>
</dbReference>
<dbReference type="AlphaFoldDB" id="A0A3S5B6T5"/>
<reference evidence="1" key="1">
    <citation type="submission" date="2018-11" db="EMBL/GenBank/DDBJ databases">
        <authorList>
            <consortium name="Pathogen Informatics"/>
        </authorList>
    </citation>
    <scope>NUCLEOTIDE SEQUENCE</scope>
</reference>